<reference evidence="1 2" key="1">
    <citation type="submission" date="2016-10" db="EMBL/GenBank/DDBJ databases">
        <authorList>
            <person name="de Groot N.N."/>
        </authorList>
    </citation>
    <scope>NUCLEOTIDE SEQUENCE [LARGE SCALE GENOMIC DNA]</scope>
    <source>
        <strain evidence="1 2">CGMCC 4.1877</strain>
    </source>
</reference>
<keyword evidence="2" id="KW-1185">Reference proteome</keyword>
<dbReference type="EMBL" id="FOUY01000004">
    <property type="protein sequence ID" value="SFM90963.1"/>
    <property type="molecule type" value="Genomic_DNA"/>
</dbReference>
<accession>A0A1I4UQF3</accession>
<evidence type="ECO:0000313" key="1">
    <source>
        <dbReference type="EMBL" id="SFM90963.1"/>
    </source>
</evidence>
<dbReference type="Proteomes" id="UP000199614">
    <property type="component" value="Unassembled WGS sequence"/>
</dbReference>
<dbReference type="RefSeq" id="WP_093338649.1">
    <property type="nucleotide sequence ID" value="NZ_FOUY01000004.1"/>
</dbReference>
<name>A0A1I4UQF3_PSUAM</name>
<dbReference type="AlphaFoldDB" id="A0A1I4UQF3"/>
<organism evidence="1 2">
    <name type="scientific">Pseudonocardia ammonioxydans</name>
    <dbReference type="NCBI Taxonomy" id="260086"/>
    <lineage>
        <taxon>Bacteria</taxon>
        <taxon>Bacillati</taxon>
        <taxon>Actinomycetota</taxon>
        <taxon>Actinomycetes</taxon>
        <taxon>Pseudonocardiales</taxon>
        <taxon>Pseudonocardiaceae</taxon>
        <taxon>Pseudonocardia</taxon>
    </lineage>
</organism>
<gene>
    <name evidence="1" type="ORF">SAMN05216207_1004216</name>
</gene>
<sequence length="62" mass="7223">MNNIVPEWATGVVDTNDKMVTIDSIDTVEEHPDYIDFVSRGQKRRMIVDHIVYFVGNMPRTR</sequence>
<protein>
    <submittedName>
        <fullName evidence="1">Uncharacterized protein</fullName>
    </submittedName>
</protein>
<proteinExistence type="predicted"/>
<evidence type="ECO:0000313" key="2">
    <source>
        <dbReference type="Proteomes" id="UP000199614"/>
    </source>
</evidence>